<evidence type="ECO:0000256" key="2">
    <source>
        <dbReference type="ARBA" id="ARBA00012737"/>
    </source>
</evidence>
<dbReference type="Proteomes" id="UP001595953">
    <property type="component" value="Unassembled WGS sequence"/>
</dbReference>
<accession>A0ABV9N1Q7</accession>
<dbReference type="EMBL" id="JBHSGP010000005">
    <property type="protein sequence ID" value="MFC4721204.1"/>
    <property type="molecule type" value="Genomic_DNA"/>
</dbReference>
<keyword evidence="6" id="KW-1185">Reference proteome</keyword>
<dbReference type="PANTHER" id="PTHR43284:SF1">
    <property type="entry name" value="ASPARAGINE SYNTHETASE"/>
    <property type="match status" value="1"/>
</dbReference>
<gene>
    <name evidence="5" type="ORF">ACFO5O_02640</name>
</gene>
<dbReference type="RefSeq" id="WP_387960688.1">
    <property type="nucleotide sequence ID" value="NZ_JBHSGP010000005.1"/>
</dbReference>
<organism evidence="5 6">
    <name type="scientific">Geojedonia litorea</name>
    <dbReference type="NCBI Taxonomy" id="1268269"/>
    <lineage>
        <taxon>Bacteria</taxon>
        <taxon>Pseudomonadati</taxon>
        <taxon>Bacteroidota</taxon>
        <taxon>Flavobacteriia</taxon>
        <taxon>Flavobacteriales</taxon>
        <taxon>Flavobacteriaceae</taxon>
        <taxon>Geojedonia</taxon>
    </lineage>
</organism>
<comment type="caution">
    <text evidence="5">The sequence shown here is derived from an EMBL/GenBank/DDBJ whole genome shotgun (WGS) entry which is preliminary data.</text>
</comment>
<dbReference type="Pfam" id="PF00733">
    <property type="entry name" value="Asn_synthase"/>
    <property type="match status" value="1"/>
</dbReference>
<dbReference type="InterPro" id="IPR001962">
    <property type="entry name" value="Asn_synthase"/>
</dbReference>
<protein>
    <recommendedName>
        <fullName evidence="2">asparagine synthase (glutamine-hydrolyzing)</fullName>
        <ecNumber evidence="2">6.3.5.4</ecNumber>
    </recommendedName>
</protein>
<dbReference type="PANTHER" id="PTHR43284">
    <property type="entry name" value="ASPARAGINE SYNTHETASE (GLUTAMINE-HYDROLYZING)"/>
    <property type="match status" value="1"/>
</dbReference>
<reference evidence="6" key="1">
    <citation type="journal article" date="2019" name="Int. J. Syst. Evol. Microbiol.">
        <title>The Global Catalogue of Microorganisms (GCM) 10K type strain sequencing project: providing services to taxonomists for standard genome sequencing and annotation.</title>
        <authorList>
            <consortium name="The Broad Institute Genomics Platform"/>
            <consortium name="The Broad Institute Genome Sequencing Center for Infectious Disease"/>
            <person name="Wu L."/>
            <person name="Ma J."/>
        </authorList>
    </citation>
    <scope>NUCLEOTIDE SEQUENCE [LARGE SCALE GENOMIC DNA]</scope>
    <source>
        <strain evidence="6">CCUG 63682</strain>
    </source>
</reference>
<sequence>MSTSISTAIIPSKAQFANREAAHELHLEAICVFVATGFFLDQDSYWKDQVVLSPASKHTIDESGVLIDSKPWFTWHYSPRDISFEQALEEFTDLFERIIKEQTQGKTIILPLSGGLDSRTQAAAFKHLDTEVVSYSYEFENGYPETKIAEQLANTCGFEFTRDVIPKGYLWNQLDALANLNQCYSDFTSPRQMAVLDKFPKLGGDLFSLGHWGDVLFDDMRVPDALGFDQQVDHVLNKILKQGGLELAEGLWDTWGLDGGFYDYLRTRVTHLLAQIDIPQSANARIRAFKSLYWAPRWTSVNLAVFEAYKPISLPYYDDRMCQFICTIPEAYLKDRQLQIAYIKTRAPELARITWQDHRPFNLNNYRLNKFPYNTTYKVLDKLKRQFNALGGKPYVQRNWELQFLGSDNEQQLKAILNQNAFLEWIPKTMVDSLLTDFYKQPAPKTAHQVNMLLVLAKFREIDN</sequence>
<dbReference type="InterPro" id="IPR014729">
    <property type="entry name" value="Rossmann-like_a/b/a_fold"/>
</dbReference>
<name>A0ABV9N1Q7_9FLAO</name>
<evidence type="ECO:0000256" key="1">
    <source>
        <dbReference type="ARBA" id="ARBA00005187"/>
    </source>
</evidence>
<dbReference type="Gene3D" id="3.40.50.620">
    <property type="entry name" value="HUPs"/>
    <property type="match status" value="1"/>
</dbReference>
<evidence type="ECO:0000313" key="5">
    <source>
        <dbReference type="EMBL" id="MFC4721204.1"/>
    </source>
</evidence>
<comment type="pathway">
    <text evidence="1">Amino-acid biosynthesis; L-asparagine biosynthesis; L-asparagine from L-aspartate (L-Gln route): step 1/1.</text>
</comment>
<dbReference type="InterPro" id="IPR051786">
    <property type="entry name" value="ASN_synthetase/amidase"/>
</dbReference>
<comment type="catalytic activity">
    <reaction evidence="3">
        <text>L-aspartate + L-glutamine + ATP + H2O = L-asparagine + L-glutamate + AMP + diphosphate + H(+)</text>
        <dbReference type="Rhea" id="RHEA:12228"/>
        <dbReference type="ChEBI" id="CHEBI:15377"/>
        <dbReference type="ChEBI" id="CHEBI:15378"/>
        <dbReference type="ChEBI" id="CHEBI:29985"/>
        <dbReference type="ChEBI" id="CHEBI:29991"/>
        <dbReference type="ChEBI" id="CHEBI:30616"/>
        <dbReference type="ChEBI" id="CHEBI:33019"/>
        <dbReference type="ChEBI" id="CHEBI:58048"/>
        <dbReference type="ChEBI" id="CHEBI:58359"/>
        <dbReference type="ChEBI" id="CHEBI:456215"/>
        <dbReference type="EC" id="6.3.5.4"/>
    </reaction>
</comment>
<evidence type="ECO:0000256" key="3">
    <source>
        <dbReference type="ARBA" id="ARBA00048741"/>
    </source>
</evidence>
<proteinExistence type="predicted"/>
<dbReference type="SUPFAM" id="SSF52402">
    <property type="entry name" value="Adenine nucleotide alpha hydrolases-like"/>
    <property type="match status" value="1"/>
</dbReference>
<feature type="domain" description="Asparagine synthetase" evidence="4">
    <location>
        <begin position="91"/>
        <end position="175"/>
    </location>
</feature>
<dbReference type="EC" id="6.3.5.4" evidence="2"/>
<evidence type="ECO:0000259" key="4">
    <source>
        <dbReference type="Pfam" id="PF00733"/>
    </source>
</evidence>
<evidence type="ECO:0000313" key="6">
    <source>
        <dbReference type="Proteomes" id="UP001595953"/>
    </source>
</evidence>